<evidence type="ECO:0000259" key="1">
    <source>
        <dbReference type="PROSITE" id="PS51819"/>
    </source>
</evidence>
<organism evidence="2 3">
    <name type="scientific">Streptococcus oralis</name>
    <dbReference type="NCBI Taxonomy" id="1303"/>
    <lineage>
        <taxon>Bacteria</taxon>
        <taxon>Bacillati</taxon>
        <taxon>Bacillota</taxon>
        <taxon>Bacilli</taxon>
        <taxon>Lactobacillales</taxon>
        <taxon>Streptococcaceae</taxon>
        <taxon>Streptococcus</taxon>
    </lineage>
</organism>
<reference evidence="2 3" key="1">
    <citation type="submission" date="2014-05" db="EMBL/GenBank/DDBJ databases">
        <authorList>
            <person name="Daugherty S.C."/>
            <person name="Tallon L.J."/>
            <person name="Sadzewicz L."/>
            <person name="Kilian M."/>
            <person name="Tettelin H."/>
        </authorList>
    </citation>
    <scope>NUCLEOTIDE SEQUENCE [LARGE SCALE GENOMIC DNA]</scope>
    <source>
        <strain evidence="2 3">SK143</strain>
    </source>
</reference>
<dbReference type="PROSITE" id="PS51819">
    <property type="entry name" value="VOC"/>
    <property type="match status" value="1"/>
</dbReference>
<feature type="domain" description="VOC" evidence="1">
    <location>
        <begin position="2"/>
        <end position="114"/>
    </location>
</feature>
<gene>
    <name evidence="2" type="ORF">SK143_1017</name>
</gene>
<dbReference type="Gene3D" id="3.10.180.10">
    <property type="entry name" value="2,3-Dihydroxybiphenyl 1,2-Dioxygenase, domain 1"/>
    <property type="match status" value="1"/>
</dbReference>
<dbReference type="InterPro" id="IPR037523">
    <property type="entry name" value="VOC_core"/>
</dbReference>
<comment type="caution">
    <text evidence="2">The sequence shown here is derived from an EMBL/GenBank/DDBJ whole genome shotgun (WGS) entry which is preliminary data.</text>
</comment>
<sequence>MNLNQLDIIVSDVPQVCADLERILDKKADYVDDSFAQFTIGSYCLMLSQNHLVPLENFQSGIILHIEVEDVEQNYQRLKELDANILHGPAVTDWGTESLLVKGPAGLVIDFYRMK</sequence>
<dbReference type="RefSeq" id="WP_042902532.1">
    <property type="nucleotide sequence ID" value="NZ_JPGB01000004.1"/>
</dbReference>
<dbReference type="InterPro" id="IPR004360">
    <property type="entry name" value="Glyas_Fos-R_dOase_dom"/>
</dbReference>
<evidence type="ECO:0000313" key="2">
    <source>
        <dbReference type="EMBL" id="KEQ50956.1"/>
    </source>
</evidence>
<evidence type="ECO:0000313" key="3">
    <source>
        <dbReference type="Proteomes" id="UP000028098"/>
    </source>
</evidence>
<dbReference type="AlphaFoldDB" id="A0A081R6Y3"/>
<protein>
    <recommendedName>
        <fullName evidence="1">VOC domain-containing protein</fullName>
    </recommendedName>
</protein>
<dbReference type="Proteomes" id="UP000028098">
    <property type="component" value="Unassembled WGS sequence"/>
</dbReference>
<dbReference type="Pfam" id="PF00903">
    <property type="entry name" value="Glyoxalase"/>
    <property type="match status" value="1"/>
</dbReference>
<proteinExistence type="predicted"/>
<dbReference type="EMBL" id="JPGB01000004">
    <property type="protein sequence ID" value="KEQ50956.1"/>
    <property type="molecule type" value="Genomic_DNA"/>
</dbReference>
<dbReference type="PATRIC" id="fig|1303.44.peg.968"/>
<name>A0A081R6Y3_STROR</name>
<dbReference type="InterPro" id="IPR029068">
    <property type="entry name" value="Glyas_Bleomycin-R_OHBP_Dase"/>
</dbReference>
<dbReference type="SUPFAM" id="SSF54593">
    <property type="entry name" value="Glyoxalase/Bleomycin resistance protein/Dihydroxybiphenyl dioxygenase"/>
    <property type="match status" value="1"/>
</dbReference>
<accession>A0A081R6Y3</accession>